<protein>
    <submittedName>
        <fullName evidence="1">Uncharacterized protein</fullName>
    </submittedName>
</protein>
<sequence>MFHTENCASAHPEAALWGPHMRSTTNDVVGVLRSTTVMHYLRCKLKRIGLASFV</sequence>
<accession>A0AAP0F1N8</accession>
<evidence type="ECO:0000313" key="2">
    <source>
        <dbReference type="Proteomes" id="UP001417504"/>
    </source>
</evidence>
<dbReference type="EMBL" id="JBBNAE010000008">
    <property type="protein sequence ID" value="KAK9102971.1"/>
    <property type="molecule type" value="Genomic_DNA"/>
</dbReference>
<gene>
    <name evidence="1" type="ORF">Sjap_020225</name>
</gene>
<name>A0AAP0F1N8_9MAGN</name>
<dbReference type="Proteomes" id="UP001417504">
    <property type="component" value="Unassembled WGS sequence"/>
</dbReference>
<reference evidence="1 2" key="1">
    <citation type="submission" date="2024-01" db="EMBL/GenBank/DDBJ databases">
        <title>Genome assemblies of Stephania.</title>
        <authorList>
            <person name="Yang L."/>
        </authorList>
    </citation>
    <scope>NUCLEOTIDE SEQUENCE [LARGE SCALE GENOMIC DNA]</scope>
    <source>
        <strain evidence="1">QJT</strain>
        <tissue evidence="1">Leaf</tissue>
    </source>
</reference>
<organism evidence="1 2">
    <name type="scientific">Stephania japonica</name>
    <dbReference type="NCBI Taxonomy" id="461633"/>
    <lineage>
        <taxon>Eukaryota</taxon>
        <taxon>Viridiplantae</taxon>
        <taxon>Streptophyta</taxon>
        <taxon>Embryophyta</taxon>
        <taxon>Tracheophyta</taxon>
        <taxon>Spermatophyta</taxon>
        <taxon>Magnoliopsida</taxon>
        <taxon>Ranunculales</taxon>
        <taxon>Menispermaceae</taxon>
        <taxon>Menispermoideae</taxon>
        <taxon>Cissampelideae</taxon>
        <taxon>Stephania</taxon>
    </lineage>
</organism>
<comment type="caution">
    <text evidence="1">The sequence shown here is derived from an EMBL/GenBank/DDBJ whole genome shotgun (WGS) entry which is preliminary data.</text>
</comment>
<evidence type="ECO:0000313" key="1">
    <source>
        <dbReference type="EMBL" id="KAK9102971.1"/>
    </source>
</evidence>
<dbReference type="AlphaFoldDB" id="A0AAP0F1N8"/>
<keyword evidence="2" id="KW-1185">Reference proteome</keyword>
<proteinExistence type="predicted"/>